<comment type="caution">
    <text evidence="2">The sequence shown here is derived from an EMBL/GenBank/DDBJ whole genome shotgun (WGS) entry which is preliminary data.</text>
</comment>
<evidence type="ECO:0000256" key="1">
    <source>
        <dbReference type="SAM" id="MobiDB-lite"/>
    </source>
</evidence>
<feature type="region of interest" description="Disordered" evidence="1">
    <location>
        <begin position="1"/>
        <end position="43"/>
    </location>
</feature>
<dbReference type="RefSeq" id="XP_043050298.1">
    <property type="nucleotide sequence ID" value="XM_043195101.1"/>
</dbReference>
<gene>
    <name evidence="2" type="ORF">KQ657_004431</name>
</gene>
<evidence type="ECO:0000313" key="2">
    <source>
        <dbReference type="EMBL" id="KAG7194751.1"/>
    </source>
</evidence>
<feature type="compositionally biased region" description="Low complexity" evidence="1">
    <location>
        <begin position="165"/>
        <end position="178"/>
    </location>
</feature>
<accession>A0A9P7VC18</accession>
<feature type="region of interest" description="Disordered" evidence="1">
    <location>
        <begin position="49"/>
        <end position="68"/>
    </location>
</feature>
<dbReference type="EMBL" id="JAHMUF010000006">
    <property type="protein sequence ID" value="KAG7194751.1"/>
    <property type="molecule type" value="Genomic_DNA"/>
</dbReference>
<proteinExistence type="predicted"/>
<name>A0A9P7VC18_9ASCO</name>
<feature type="region of interest" description="Disordered" evidence="1">
    <location>
        <begin position="163"/>
        <end position="217"/>
    </location>
</feature>
<evidence type="ECO:0000313" key="3">
    <source>
        <dbReference type="Proteomes" id="UP000790833"/>
    </source>
</evidence>
<protein>
    <submittedName>
        <fullName evidence="2">Uncharacterized protein</fullName>
    </submittedName>
</protein>
<dbReference type="AlphaFoldDB" id="A0A9P7VC18"/>
<feature type="region of interest" description="Disordered" evidence="1">
    <location>
        <begin position="238"/>
        <end position="258"/>
    </location>
</feature>
<keyword evidence="3" id="KW-1185">Reference proteome</keyword>
<organism evidence="2 3">
    <name type="scientific">Scheffersomyces spartinae</name>
    <dbReference type="NCBI Taxonomy" id="45513"/>
    <lineage>
        <taxon>Eukaryota</taxon>
        <taxon>Fungi</taxon>
        <taxon>Dikarya</taxon>
        <taxon>Ascomycota</taxon>
        <taxon>Saccharomycotina</taxon>
        <taxon>Pichiomycetes</taxon>
        <taxon>Debaryomycetaceae</taxon>
        <taxon>Scheffersomyces</taxon>
    </lineage>
</organism>
<dbReference type="Proteomes" id="UP000790833">
    <property type="component" value="Unassembled WGS sequence"/>
</dbReference>
<reference evidence="2" key="1">
    <citation type="submission" date="2021-03" db="EMBL/GenBank/DDBJ databases">
        <authorList>
            <person name="Palmer J.M."/>
        </authorList>
    </citation>
    <scope>NUCLEOTIDE SEQUENCE</scope>
    <source>
        <strain evidence="2">ARV_011</strain>
    </source>
</reference>
<feature type="compositionally biased region" description="Low complexity" evidence="1">
    <location>
        <begin position="187"/>
        <end position="217"/>
    </location>
</feature>
<dbReference type="GeneID" id="66117805"/>
<sequence>MTIAPQQQQLQLYGQQSHQNQYSQHHRNQQSGQSGNQQQQQPQSLLYSGTSYQGYYNDTNSPMEYGQDQNFTRQSSQYNTQQQIQFQQPQLSTFQQGYQQMGFGQLQLQPQVQQLSRVPQQPPQEFKTNFMHLNGSTQSLGSDSTSASIRLFDDSKSHSPGVLKNIHSSMSNNTSSVSPPKLFLGNSSTSASGSSSAFRNSISGPSSSGVPGTPSGIVPTFLNSPSLLPTSNIGSSSFSAGGSNNNSNSTVTSSTGWGQSSSIWGNQKVSLGSNSNNSVGFSSFTTAQNYGGSSMW</sequence>